<feature type="transmembrane region" description="Helical" evidence="7">
    <location>
        <begin position="229"/>
        <end position="250"/>
    </location>
</feature>
<dbReference type="HOGENOM" id="CLU_033863_4_1_9"/>
<keyword evidence="5 7" id="KW-1133">Transmembrane helix</keyword>
<feature type="transmembrane region" description="Helical" evidence="7">
    <location>
        <begin position="262"/>
        <end position="279"/>
    </location>
</feature>
<feature type="domain" description="EamA" evidence="8">
    <location>
        <begin position="168"/>
        <end position="302"/>
    </location>
</feature>
<dbReference type="Gene3D" id="1.10.3730.20">
    <property type="match status" value="2"/>
</dbReference>
<organism evidence="9 10">
    <name type="scientific">Paenibacillus durus ATCC 35681</name>
    <dbReference type="NCBI Taxonomy" id="1333534"/>
    <lineage>
        <taxon>Bacteria</taxon>
        <taxon>Bacillati</taxon>
        <taxon>Bacillota</taxon>
        <taxon>Bacilli</taxon>
        <taxon>Bacillales</taxon>
        <taxon>Paenibacillaceae</taxon>
        <taxon>Paenibacillus</taxon>
    </lineage>
</organism>
<accession>A0A0F7CKE9</accession>
<comment type="subcellular location">
    <subcellularLocation>
        <location evidence="1">Cell membrane</location>
        <topology evidence="1">Multi-pass membrane protein</topology>
    </subcellularLocation>
</comment>
<keyword evidence="4 7" id="KW-0812">Transmembrane</keyword>
<evidence type="ECO:0000313" key="10">
    <source>
        <dbReference type="Proteomes" id="UP000034189"/>
    </source>
</evidence>
<keyword evidence="6 7" id="KW-0472">Membrane</keyword>
<dbReference type="InterPro" id="IPR050638">
    <property type="entry name" value="AA-Vitamin_Transporters"/>
</dbReference>
<dbReference type="EMBL" id="CP011114">
    <property type="protein sequence ID" value="AKG37541.1"/>
    <property type="molecule type" value="Genomic_DNA"/>
</dbReference>
<evidence type="ECO:0000256" key="5">
    <source>
        <dbReference type="ARBA" id="ARBA00022989"/>
    </source>
</evidence>
<evidence type="ECO:0000256" key="7">
    <source>
        <dbReference type="SAM" id="Phobius"/>
    </source>
</evidence>
<dbReference type="SUPFAM" id="SSF103481">
    <property type="entry name" value="Multidrug resistance efflux transporter EmrE"/>
    <property type="match status" value="2"/>
</dbReference>
<evidence type="ECO:0000256" key="1">
    <source>
        <dbReference type="ARBA" id="ARBA00004651"/>
    </source>
</evidence>
<feature type="transmembrane region" description="Helical" evidence="7">
    <location>
        <begin position="111"/>
        <end position="130"/>
    </location>
</feature>
<dbReference type="PANTHER" id="PTHR32322:SF18">
    <property type="entry name" value="S-ADENOSYLMETHIONINE_S-ADENOSYLHOMOCYSTEINE TRANSPORTER"/>
    <property type="match status" value="1"/>
</dbReference>
<evidence type="ECO:0000256" key="3">
    <source>
        <dbReference type="ARBA" id="ARBA00022475"/>
    </source>
</evidence>
<feature type="transmembrane region" description="Helical" evidence="7">
    <location>
        <begin position="166"/>
        <end position="185"/>
    </location>
</feature>
<gene>
    <name evidence="9" type="ORF">VK70_01370</name>
</gene>
<name>A0A0F7CKE9_PAEDU</name>
<reference evidence="9 10" key="2">
    <citation type="journal article" date="2016" name="Genome Announc.">
        <title>Genome Sequence of a Gram-Positive Diazotroph, Paenibacillus durus Type Strain ATCC 35681.</title>
        <authorList>
            <person name="Halim M.A."/>
            <person name="Rahman A.Y."/>
            <person name="Sim K.S."/>
            <person name="Yam H.C."/>
            <person name="Rahim A.A."/>
            <person name="Ghazali A.H."/>
            <person name="Najimudin N."/>
        </authorList>
    </citation>
    <scope>NUCLEOTIDE SEQUENCE [LARGE SCALE GENOMIC DNA]</scope>
    <source>
        <strain evidence="9 10">ATCC 35681</strain>
    </source>
</reference>
<dbReference type="InterPro" id="IPR000620">
    <property type="entry name" value="EamA_dom"/>
</dbReference>
<feature type="transmembrane region" description="Helical" evidence="7">
    <location>
        <begin position="52"/>
        <end position="69"/>
    </location>
</feature>
<feature type="transmembrane region" description="Helical" evidence="7">
    <location>
        <begin position="197"/>
        <end position="217"/>
    </location>
</feature>
<comment type="similarity">
    <text evidence="2">Belongs to the EamA transporter family.</text>
</comment>
<protein>
    <recommendedName>
        <fullName evidence="8">EamA domain-containing protein</fullName>
    </recommendedName>
</protein>
<reference evidence="9 10" key="1">
    <citation type="submission" date="2015-03" db="EMBL/GenBank/DDBJ databases">
        <authorList>
            <person name="Abdul Halim M."/>
        </authorList>
    </citation>
    <scope>NUCLEOTIDE SEQUENCE [LARGE SCALE GENOMIC DNA]</scope>
    <source>
        <strain evidence="9 10">ATCC 35681</strain>
    </source>
</reference>
<evidence type="ECO:0000256" key="6">
    <source>
        <dbReference type="ARBA" id="ARBA00023136"/>
    </source>
</evidence>
<dbReference type="Pfam" id="PF00892">
    <property type="entry name" value="EamA"/>
    <property type="match status" value="2"/>
</dbReference>
<dbReference type="InterPro" id="IPR037185">
    <property type="entry name" value="EmrE-like"/>
</dbReference>
<dbReference type="Proteomes" id="UP000034189">
    <property type="component" value="Chromosome"/>
</dbReference>
<evidence type="ECO:0000256" key="4">
    <source>
        <dbReference type="ARBA" id="ARBA00022692"/>
    </source>
</evidence>
<feature type="transmembrane region" description="Helical" evidence="7">
    <location>
        <begin position="81"/>
        <end position="99"/>
    </location>
</feature>
<dbReference type="GO" id="GO:0005886">
    <property type="term" value="C:plasma membrane"/>
    <property type="evidence" value="ECO:0007669"/>
    <property type="project" value="UniProtKB-SubCell"/>
</dbReference>
<keyword evidence="3" id="KW-1003">Cell membrane</keyword>
<feature type="transmembrane region" description="Helical" evidence="7">
    <location>
        <begin position="285"/>
        <end position="305"/>
    </location>
</feature>
<feature type="transmembrane region" description="Helical" evidence="7">
    <location>
        <begin position="21"/>
        <end position="40"/>
    </location>
</feature>
<feature type="transmembrane region" description="Helical" evidence="7">
    <location>
        <begin position="137"/>
        <end position="154"/>
    </location>
</feature>
<dbReference type="PANTHER" id="PTHR32322">
    <property type="entry name" value="INNER MEMBRANE TRANSPORTER"/>
    <property type="match status" value="1"/>
</dbReference>
<evidence type="ECO:0000313" key="9">
    <source>
        <dbReference type="EMBL" id="AKG37541.1"/>
    </source>
</evidence>
<evidence type="ECO:0000256" key="2">
    <source>
        <dbReference type="ARBA" id="ARBA00007362"/>
    </source>
</evidence>
<feature type="domain" description="EamA" evidence="8">
    <location>
        <begin position="22"/>
        <end position="154"/>
    </location>
</feature>
<sequence>MEMHLEKAKLGESSLKIKQPLANIAMLITVVLWGCSYISIKTVVAEIPPVTMALIRFMITTVILLTALKKVEPSAKLNKQDFPKMALAGLFGITLYFILENTGMKYTTASNASLIASIIPILAIILDILIFKSKVSALQILGIIGSVIGAYLTITANGQVDFSSETFIGNMFVVCAMFSWTFYTLLNKSLQKKYSGLFLITYQTLFGTLILVPPSLFEYSQWHAFSLSALANIIFLAVFCSAVCYFLYVYALKNLDVTITTVYLNLVPIVGVITGYIFLRESILPIQLLGGLIILLGIIVVNAGSKRGGLKHESRYRD</sequence>
<evidence type="ECO:0000259" key="8">
    <source>
        <dbReference type="Pfam" id="PF00892"/>
    </source>
</evidence>
<dbReference type="PATRIC" id="fig|1333534.5.peg.302"/>
<dbReference type="AlphaFoldDB" id="A0A0F7CKE9"/>
<proteinExistence type="inferred from homology"/>